<feature type="domain" description="Thiamine phosphate synthase/TenI" evidence="1">
    <location>
        <begin position="4"/>
        <end position="64"/>
    </location>
</feature>
<evidence type="ECO:0000259" key="1">
    <source>
        <dbReference type="Pfam" id="PF02581"/>
    </source>
</evidence>
<dbReference type="AlphaFoldDB" id="X1QCF8"/>
<organism evidence="2">
    <name type="scientific">marine sediment metagenome</name>
    <dbReference type="NCBI Taxonomy" id="412755"/>
    <lineage>
        <taxon>unclassified sequences</taxon>
        <taxon>metagenomes</taxon>
        <taxon>ecological metagenomes</taxon>
    </lineage>
</organism>
<accession>X1QCF8</accession>
<proteinExistence type="predicted"/>
<dbReference type="SUPFAM" id="SSF51391">
    <property type="entry name" value="Thiamin phosphate synthase"/>
    <property type="match status" value="1"/>
</dbReference>
<dbReference type="InterPro" id="IPR036206">
    <property type="entry name" value="ThiamineP_synth_sf"/>
</dbReference>
<reference evidence="2" key="1">
    <citation type="journal article" date="2014" name="Front. Microbiol.">
        <title>High frequency of phylogenetically diverse reductive dehalogenase-homologous genes in deep subseafloor sedimentary metagenomes.</title>
        <authorList>
            <person name="Kawai M."/>
            <person name="Futagami T."/>
            <person name="Toyoda A."/>
            <person name="Takaki Y."/>
            <person name="Nishi S."/>
            <person name="Hori S."/>
            <person name="Arai W."/>
            <person name="Tsubouchi T."/>
            <person name="Morono Y."/>
            <person name="Uchiyama I."/>
            <person name="Ito T."/>
            <person name="Fujiyama A."/>
            <person name="Inagaki F."/>
            <person name="Takami H."/>
        </authorList>
    </citation>
    <scope>NUCLEOTIDE SEQUENCE</scope>
    <source>
        <strain evidence="2">Expedition CK06-06</strain>
    </source>
</reference>
<dbReference type="InterPro" id="IPR013785">
    <property type="entry name" value="Aldolase_TIM"/>
</dbReference>
<name>X1QCF8_9ZZZZ</name>
<dbReference type="Gene3D" id="3.20.20.70">
    <property type="entry name" value="Aldolase class I"/>
    <property type="match status" value="1"/>
</dbReference>
<feature type="non-terminal residue" evidence="2">
    <location>
        <position position="64"/>
    </location>
</feature>
<feature type="non-terminal residue" evidence="2">
    <location>
        <position position="1"/>
    </location>
</feature>
<gene>
    <name evidence="2" type="ORF">S06H3_66329</name>
</gene>
<dbReference type="GO" id="GO:0009228">
    <property type="term" value="P:thiamine biosynthetic process"/>
    <property type="evidence" value="ECO:0007669"/>
    <property type="project" value="UniProtKB-KW"/>
</dbReference>
<evidence type="ECO:0000313" key="2">
    <source>
        <dbReference type="EMBL" id="GAI66177.1"/>
    </source>
</evidence>
<dbReference type="Pfam" id="PF02581">
    <property type="entry name" value="TMP-TENI"/>
    <property type="match status" value="1"/>
</dbReference>
<dbReference type="InterPro" id="IPR022998">
    <property type="entry name" value="ThiamineP_synth_TenI"/>
</dbReference>
<sequence>IDTQALKGRRHIEAAKQVIRGGAKTIQLRDKLQNKKELLPIAQQLKNLCADHGVLFIINDYLDL</sequence>
<dbReference type="CDD" id="cd00564">
    <property type="entry name" value="TMP_TenI"/>
    <property type="match status" value="1"/>
</dbReference>
<protein>
    <recommendedName>
        <fullName evidence="1">Thiamine phosphate synthase/TenI domain-containing protein</fullName>
    </recommendedName>
</protein>
<comment type="caution">
    <text evidence="2">The sequence shown here is derived from an EMBL/GenBank/DDBJ whole genome shotgun (WGS) entry which is preliminary data.</text>
</comment>
<dbReference type="EMBL" id="BARV01045135">
    <property type="protein sequence ID" value="GAI66177.1"/>
    <property type="molecule type" value="Genomic_DNA"/>
</dbReference>